<dbReference type="Proteomes" id="UP000004810">
    <property type="component" value="Unassembled WGS sequence"/>
</dbReference>
<gene>
    <name evidence="1" type="ORF">WUBG_17705</name>
</gene>
<organism evidence="1 2">
    <name type="scientific">Wuchereria bancrofti</name>
    <dbReference type="NCBI Taxonomy" id="6293"/>
    <lineage>
        <taxon>Eukaryota</taxon>
        <taxon>Metazoa</taxon>
        <taxon>Ecdysozoa</taxon>
        <taxon>Nematoda</taxon>
        <taxon>Chromadorea</taxon>
        <taxon>Rhabditida</taxon>
        <taxon>Spirurina</taxon>
        <taxon>Spiruromorpha</taxon>
        <taxon>Filarioidea</taxon>
        <taxon>Onchocercidae</taxon>
        <taxon>Wuchereria</taxon>
    </lineage>
</organism>
<protein>
    <submittedName>
        <fullName evidence="1">Uncharacterized protein</fullName>
    </submittedName>
</protein>
<accession>J9E7P2</accession>
<dbReference type="AlphaFoldDB" id="J9E7P2"/>
<sequence>MSQALMEGMVIYRHLSEIQYRKNSIKENQPTYSRKFSSSNDNPQLMIALAVVNVQMSQLRSNFKKHTYASPTRLIMFNSLIATDVNDKLRPEKRALVININKIIRTIACSEKDIQ</sequence>
<dbReference type="EMBL" id="ADBV01018737">
    <property type="protein sequence ID" value="EJW71389.1"/>
    <property type="molecule type" value="Genomic_DNA"/>
</dbReference>
<comment type="caution">
    <text evidence="1">The sequence shown here is derived from an EMBL/GenBank/DDBJ whole genome shotgun (WGS) entry which is preliminary data.</text>
</comment>
<proteinExistence type="predicted"/>
<name>J9E7P2_WUCBA</name>
<reference evidence="2" key="1">
    <citation type="submission" date="2012-08" db="EMBL/GenBank/DDBJ databases">
        <title>The Genome Sequence of Wuchereria bancrofti.</title>
        <authorList>
            <person name="Nutman T.B."/>
            <person name="Fink D.L."/>
            <person name="Russ C."/>
            <person name="Young S."/>
            <person name="Zeng Q."/>
            <person name="Koehrsen M."/>
            <person name="Alvarado L."/>
            <person name="Berlin A."/>
            <person name="Chapman S.B."/>
            <person name="Chen Z."/>
            <person name="Freedman E."/>
            <person name="Gellesch M."/>
            <person name="Goldberg J."/>
            <person name="Griggs A."/>
            <person name="Gujja S."/>
            <person name="Heilman E.R."/>
            <person name="Heiman D."/>
            <person name="Hepburn T."/>
            <person name="Howarth C."/>
            <person name="Jen D."/>
            <person name="Larson L."/>
            <person name="Lewis B."/>
            <person name="Mehta T."/>
            <person name="Park D."/>
            <person name="Pearson M."/>
            <person name="Roberts A."/>
            <person name="Saif S."/>
            <person name="Shea T."/>
            <person name="Shenoy N."/>
            <person name="Sisk P."/>
            <person name="Stolte C."/>
            <person name="Sykes S."/>
            <person name="Walk T."/>
            <person name="White J."/>
            <person name="Yandava C."/>
            <person name="Haas B."/>
            <person name="Henn M.R."/>
            <person name="Nusbaum C."/>
            <person name="Birren B."/>
        </authorList>
    </citation>
    <scope>NUCLEOTIDE SEQUENCE [LARGE SCALE GENOMIC DNA]</scope>
    <source>
        <strain evidence="2">NA</strain>
    </source>
</reference>
<evidence type="ECO:0000313" key="2">
    <source>
        <dbReference type="Proteomes" id="UP000004810"/>
    </source>
</evidence>
<evidence type="ECO:0000313" key="1">
    <source>
        <dbReference type="EMBL" id="EJW71389.1"/>
    </source>
</evidence>